<evidence type="ECO:0000313" key="2">
    <source>
        <dbReference type="EMBL" id="KAK7930405.1"/>
    </source>
</evidence>
<feature type="compositionally biased region" description="Pro residues" evidence="1">
    <location>
        <begin position="125"/>
        <end position="142"/>
    </location>
</feature>
<accession>A0AAW0PKR1</accession>
<reference evidence="3" key="1">
    <citation type="submission" date="2024-04" db="EMBL/GenBank/DDBJ databases">
        <title>Salinicola lusitanus LLJ914,a marine bacterium isolated from the Okinawa Trough.</title>
        <authorList>
            <person name="Li J."/>
        </authorList>
    </citation>
    <scope>NUCLEOTIDE SEQUENCE [LARGE SCALE GENOMIC DNA]</scope>
</reference>
<evidence type="ECO:0000313" key="3">
    <source>
        <dbReference type="Proteomes" id="UP001460270"/>
    </source>
</evidence>
<organism evidence="2 3">
    <name type="scientific">Mugilogobius chulae</name>
    <name type="common">yellowstripe goby</name>
    <dbReference type="NCBI Taxonomy" id="88201"/>
    <lineage>
        <taxon>Eukaryota</taxon>
        <taxon>Metazoa</taxon>
        <taxon>Chordata</taxon>
        <taxon>Craniata</taxon>
        <taxon>Vertebrata</taxon>
        <taxon>Euteleostomi</taxon>
        <taxon>Actinopterygii</taxon>
        <taxon>Neopterygii</taxon>
        <taxon>Teleostei</taxon>
        <taxon>Neoteleostei</taxon>
        <taxon>Acanthomorphata</taxon>
        <taxon>Gobiaria</taxon>
        <taxon>Gobiiformes</taxon>
        <taxon>Gobioidei</taxon>
        <taxon>Gobiidae</taxon>
        <taxon>Gobionellinae</taxon>
        <taxon>Mugilogobius</taxon>
    </lineage>
</organism>
<protein>
    <submittedName>
        <fullName evidence="2">Uncharacterized protein</fullName>
    </submittedName>
</protein>
<sequence length="142" mass="15450">MFLEPDLVVFVWLTFSGSRRLSGPCRACLAPCRPCLPLYGRCLPPRSSRLSLVCASALLHTLSAHRPHYAFRLRASPSAPRSPCTPSGPTPGSPGPTLGPRTQRQYTSCWPPGLDGLPRSYPWPSRWPPPAPRPALPGPYPA</sequence>
<evidence type="ECO:0000256" key="1">
    <source>
        <dbReference type="SAM" id="MobiDB-lite"/>
    </source>
</evidence>
<comment type="caution">
    <text evidence="2">The sequence shown here is derived from an EMBL/GenBank/DDBJ whole genome shotgun (WGS) entry which is preliminary data.</text>
</comment>
<proteinExistence type="predicted"/>
<keyword evidence="3" id="KW-1185">Reference proteome</keyword>
<dbReference type="AlphaFoldDB" id="A0AAW0PKR1"/>
<feature type="region of interest" description="Disordered" evidence="1">
    <location>
        <begin position="75"/>
        <end position="142"/>
    </location>
</feature>
<gene>
    <name evidence="2" type="ORF">WMY93_006800</name>
</gene>
<dbReference type="EMBL" id="JBBPFD010000004">
    <property type="protein sequence ID" value="KAK7930405.1"/>
    <property type="molecule type" value="Genomic_DNA"/>
</dbReference>
<dbReference type="Proteomes" id="UP001460270">
    <property type="component" value="Unassembled WGS sequence"/>
</dbReference>
<name>A0AAW0PKR1_9GOBI</name>